<dbReference type="AlphaFoldDB" id="A0AAU9XVV1"/>
<name>A0AAU9XVV1_9CNID</name>
<accession>A0AAU9XVV1</accession>
<comment type="caution">
    <text evidence="1">The sequence shown here is derived from an EMBL/GenBank/DDBJ whole genome shotgun (WGS) entry which is preliminary data.</text>
</comment>
<keyword evidence="2" id="KW-1185">Reference proteome</keyword>
<organism evidence="1 2">
    <name type="scientific">Pocillopora meandrina</name>
    <dbReference type="NCBI Taxonomy" id="46732"/>
    <lineage>
        <taxon>Eukaryota</taxon>
        <taxon>Metazoa</taxon>
        <taxon>Cnidaria</taxon>
        <taxon>Anthozoa</taxon>
        <taxon>Hexacorallia</taxon>
        <taxon>Scleractinia</taxon>
        <taxon>Astrocoeniina</taxon>
        <taxon>Pocilloporidae</taxon>
        <taxon>Pocillopora</taxon>
    </lineage>
</organism>
<gene>
    <name evidence="1" type="ORF">PMEA_00031994</name>
</gene>
<proteinExistence type="predicted"/>
<protein>
    <submittedName>
        <fullName evidence="1">Uncharacterized protein</fullName>
    </submittedName>
</protein>
<evidence type="ECO:0000313" key="1">
    <source>
        <dbReference type="EMBL" id="CAH3159485.1"/>
    </source>
</evidence>
<dbReference type="Proteomes" id="UP001159428">
    <property type="component" value="Unassembled WGS sequence"/>
</dbReference>
<evidence type="ECO:0000313" key="2">
    <source>
        <dbReference type="Proteomes" id="UP001159428"/>
    </source>
</evidence>
<reference evidence="1 2" key="1">
    <citation type="submission" date="2022-05" db="EMBL/GenBank/DDBJ databases">
        <authorList>
            <consortium name="Genoscope - CEA"/>
            <person name="William W."/>
        </authorList>
    </citation>
    <scope>NUCLEOTIDE SEQUENCE [LARGE SCALE GENOMIC DNA]</scope>
</reference>
<sequence length="276" mass="31797">MADVINVNVTYNKTKRIICYQKDGDVQGFCHLFLRVFSDVLPSKVTPIQVKFLQCDDKMGPEDYQELQNNDKLDDKKRLRAFIWKEEEIVKGLCCLKENSKVQISWYPVEASISGGLIDYLRTHPVKINTSYRLWSLVSKTNDGIMMRDTKDGSVTCNGSFNMAQSDDVRIEAIDGTRQKTFYVALMFEDTNAQKNYMLTGTGEGNQVKTNEVPVSGIISDVSVFEPLYFWSYTMFRNCFYNNYYLGYDQTGKTTLVENWDLSYPDPQALFILNTF</sequence>
<dbReference type="EMBL" id="CALNXJ010000072">
    <property type="protein sequence ID" value="CAH3159485.1"/>
    <property type="molecule type" value="Genomic_DNA"/>
</dbReference>